<dbReference type="RefSeq" id="WP_167562334.1">
    <property type="nucleotide sequence ID" value="NZ_JAOQAS010000057.1"/>
</dbReference>
<dbReference type="PATRIC" id="fig|1423.173.peg.3782"/>
<gene>
    <name evidence="1" type="ORF">SC09_contig12orf00012</name>
</gene>
<evidence type="ECO:0000313" key="2">
    <source>
        <dbReference type="Proteomes" id="UP000032247"/>
    </source>
</evidence>
<dbReference type="EMBL" id="JXBC01000009">
    <property type="protein sequence ID" value="KIU09814.1"/>
    <property type="molecule type" value="Genomic_DNA"/>
</dbReference>
<evidence type="ECO:0000313" key="1">
    <source>
        <dbReference type="EMBL" id="KIU09814.1"/>
    </source>
</evidence>
<comment type="caution">
    <text evidence="1">The sequence shown here is derived from an EMBL/GenBank/DDBJ whole genome shotgun (WGS) entry which is preliminary data.</text>
</comment>
<accession>A0A0D1JBR0</accession>
<reference evidence="1 2" key="1">
    <citation type="submission" date="2014-12" db="EMBL/GenBank/DDBJ databases">
        <title>Comparative genome analysis of Bacillus coagulans HM-08, Clostridium butyricum HM-68, Bacillus subtilis HM-66 and Bacillus licheniformis BL-09.</title>
        <authorList>
            <person name="Zhang H."/>
        </authorList>
    </citation>
    <scope>NUCLEOTIDE SEQUENCE [LARGE SCALE GENOMIC DNA]</scope>
    <source>
        <strain evidence="1 2">HM-66</strain>
    </source>
</reference>
<name>A0A0D1JBR0_BACIU</name>
<proteinExistence type="predicted"/>
<dbReference type="AlphaFoldDB" id="A0A0D1JBR0"/>
<protein>
    <submittedName>
        <fullName evidence="1">Uncharacterized protein</fullName>
    </submittedName>
</protein>
<organism evidence="1 2">
    <name type="scientific">Bacillus subtilis</name>
    <dbReference type="NCBI Taxonomy" id="1423"/>
    <lineage>
        <taxon>Bacteria</taxon>
        <taxon>Bacillati</taxon>
        <taxon>Bacillota</taxon>
        <taxon>Bacilli</taxon>
        <taxon>Bacillales</taxon>
        <taxon>Bacillaceae</taxon>
        <taxon>Bacillus</taxon>
    </lineage>
</organism>
<sequence>MSDFETGMRYVRATLCFEGLVLTEEEEKLLERRFHGEITERRIHPKSAGAVLSLNGKAGDFGVSQR</sequence>
<dbReference type="Proteomes" id="UP000032247">
    <property type="component" value="Unassembled WGS sequence"/>
</dbReference>